<dbReference type="CDD" id="cd04301">
    <property type="entry name" value="NAT_SF"/>
    <property type="match status" value="1"/>
</dbReference>
<dbReference type="PROSITE" id="PS51186">
    <property type="entry name" value="GNAT"/>
    <property type="match status" value="1"/>
</dbReference>
<feature type="domain" description="N-acetyltransferase" evidence="3">
    <location>
        <begin position="1"/>
        <end position="150"/>
    </location>
</feature>
<evidence type="ECO:0000313" key="5">
    <source>
        <dbReference type="Proteomes" id="UP000322915"/>
    </source>
</evidence>
<evidence type="ECO:0000259" key="3">
    <source>
        <dbReference type="PROSITE" id="PS51186"/>
    </source>
</evidence>
<dbReference type="EMBL" id="SEUJ01000061">
    <property type="protein sequence ID" value="KAA1160363.1"/>
    <property type="molecule type" value="Genomic_DNA"/>
</dbReference>
<sequence length="160" mass="17717">MKILEAKIEDAPIILKIQKEAYISEAELHNDFNIPPLTQSLAELESEFNNKCILKIVLNDQIIASGQVKLNGSTSCIGRMAVKSDFKGKGIGSKLLSALEQFYPEAHQVELFTGINSKANLGMYERRGYRRIKEEVLGKTTVVFLGKSLNTANKALKSDS</sequence>
<dbReference type="PANTHER" id="PTHR43800">
    <property type="entry name" value="PEPTIDYL-LYSINE N-ACETYLTRANSFERASE YJAB"/>
    <property type="match status" value="1"/>
</dbReference>
<organism evidence="4 5">
    <name type="scientific">Pseudoalteromonas fuliginea</name>
    <dbReference type="NCBI Taxonomy" id="1872678"/>
    <lineage>
        <taxon>Bacteria</taxon>
        <taxon>Pseudomonadati</taxon>
        <taxon>Pseudomonadota</taxon>
        <taxon>Gammaproteobacteria</taxon>
        <taxon>Alteromonadales</taxon>
        <taxon>Pseudoalteromonadaceae</taxon>
        <taxon>Pseudoalteromonas</taxon>
    </lineage>
</organism>
<accession>A0ABQ6RKC5</accession>
<dbReference type="PANTHER" id="PTHR43800:SF1">
    <property type="entry name" value="PEPTIDYL-LYSINE N-ACETYLTRANSFERASE YJAB"/>
    <property type="match status" value="1"/>
</dbReference>
<dbReference type="InterPro" id="IPR016181">
    <property type="entry name" value="Acyl_CoA_acyltransferase"/>
</dbReference>
<dbReference type="InterPro" id="IPR000182">
    <property type="entry name" value="GNAT_dom"/>
</dbReference>
<dbReference type="SUPFAM" id="SSF55729">
    <property type="entry name" value="Acyl-CoA N-acyltransferases (Nat)"/>
    <property type="match status" value="1"/>
</dbReference>
<evidence type="ECO:0000313" key="4">
    <source>
        <dbReference type="EMBL" id="KAA1160363.1"/>
    </source>
</evidence>
<keyword evidence="2" id="KW-0012">Acyltransferase</keyword>
<keyword evidence="1" id="KW-0808">Transferase</keyword>
<gene>
    <name evidence="4" type="ORF">EU509_06255</name>
</gene>
<evidence type="ECO:0000256" key="1">
    <source>
        <dbReference type="ARBA" id="ARBA00022679"/>
    </source>
</evidence>
<comment type="caution">
    <text evidence="4">The sequence shown here is derived from an EMBL/GenBank/DDBJ whole genome shotgun (WGS) entry which is preliminary data.</text>
</comment>
<keyword evidence="5" id="KW-1185">Reference proteome</keyword>
<dbReference type="Pfam" id="PF00583">
    <property type="entry name" value="Acetyltransf_1"/>
    <property type="match status" value="1"/>
</dbReference>
<evidence type="ECO:0000256" key="2">
    <source>
        <dbReference type="ARBA" id="ARBA00023315"/>
    </source>
</evidence>
<name>A0ABQ6RKC5_9GAMM</name>
<proteinExistence type="predicted"/>
<reference evidence="4 5" key="1">
    <citation type="submission" date="2019-01" db="EMBL/GenBank/DDBJ databases">
        <title>Genome sequences of marine Pseudoalteromonas species.</title>
        <authorList>
            <person name="Boraston A.B."/>
            <person name="Hehemann J.-H."/>
            <person name="Vickers C.J."/>
            <person name="Salama-Alber O."/>
            <person name="Abe K."/>
            <person name="Hettle A.J."/>
        </authorList>
    </citation>
    <scope>NUCLEOTIDE SEQUENCE [LARGE SCALE GENOMIC DNA]</scope>
    <source>
        <strain evidence="4 5">PS47</strain>
    </source>
</reference>
<dbReference type="RefSeq" id="WP_007377127.1">
    <property type="nucleotide sequence ID" value="NZ_SEUJ01000061.1"/>
</dbReference>
<dbReference type="Proteomes" id="UP000322915">
    <property type="component" value="Unassembled WGS sequence"/>
</dbReference>
<dbReference type="Gene3D" id="3.40.630.30">
    <property type="match status" value="1"/>
</dbReference>
<protein>
    <submittedName>
        <fullName evidence="4">GNAT family N-acetyltransferase</fullName>
    </submittedName>
</protein>